<comment type="caution">
    <text evidence="3">The sequence shown here is derived from an EMBL/GenBank/DDBJ whole genome shotgun (WGS) entry which is preliminary data.</text>
</comment>
<evidence type="ECO:0000256" key="1">
    <source>
        <dbReference type="ARBA" id="ARBA00022729"/>
    </source>
</evidence>
<dbReference type="Proteomes" id="UP000275348">
    <property type="component" value="Unassembled WGS sequence"/>
</dbReference>
<name>A0A3L9M2H6_9FLAO</name>
<evidence type="ECO:0000313" key="4">
    <source>
        <dbReference type="Proteomes" id="UP000275348"/>
    </source>
</evidence>
<dbReference type="RefSeq" id="WP_121935395.1">
    <property type="nucleotide sequence ID" value="NZ_RDOJ01000018.1"/>
</dbReference>
<sequence length="300" mass="35055">MKNLLFLIVLNSFLQAQDYIPFIQNGNVWKYSLTDNPMCFQDENDRIDVVYDYSLGNEVIINDEVFKELYVQYHFKSLSDFIERKNCDDEYDLSIHLGHLDINNYNTRHLIGYVKEDIQNKKITINSINNSGTRIYDYINNNRTLLAINEVTKYNIHTKEYEYDYLAYSPNKYYLYEGIGDGYDFFRSTFDHIDPPFSGLYAFSSDNGTTFYTSNNQLLGLKDICVNSNYSIVNNPSKDLIQLNTIEGINSIKVVNILGQIIFEQMKDFEKINIENLPSGIYYLVIEDNISISKLKLIKK</sequence>
<feature type="domain" description="Secretion system C-terminal sorting" evidence="2">
    <location>
        <begin position="235"/>
        <end position="292"/>
    </location>
</feature>
<gene>
    <name evidence="3" type="ORF">EAH69_11705</name>
</gene>
<reference evidence="3 4" key="1">
    <citation type="submission" date="2018-10" db="EMBL/GenBank/DDBJ databases">
        <authorList>
            <person name="Chen X."/>
        </authorList>
    </citation>
    <scope>NUCLEOTIDE SEQUENCE [LARGE SCALE GENOMIC DNA]</scope>
    <source>
        <strain evidence="3 4">YIM 102668</strain>
    </source>
</reference>
<keyword evidence="4" id="KW-1185">Reference proteome</keyword>
<dbReference type="InterPro" id="IPR026444">
    <property type="entry name" value="Secre_tail"/>
</dbReference>
<dbReference type="EMBL" id="RDOJ01000018">
    <property type="protein sequence ID" value="RLZ07370.1"/>
    <property type="molecule type" value="Genomic_DNA"/>
</dbReference>
<evidence type="ECO:0000313" key="3">
    <source>
        <dbReference type="EMBL" id="RLZ07370.1"/>
    </source>
</evidence>
<dbReference type="OrthoDB" id="1256754at2"/>
<evidence type="ECO:0000259" key="2">
    <source>
        <dbReference type="Pfam" id="PF18962"/>
    </source>
</evidence>
<protein>
    <submittedName>
        <fullName evidence="3">T9SS C-terminal target domain-containing protein</fullName>
    </submittedName>
</protein>
<dbReference type="AlphaFoldDB" id="A0A3L9M2H6"/>
<accession>A0A3L9M2H6</accession>
<organism evidence="3 4">
    <name type="scientific">Faecalibacter macacae</name>
    <dbReference type="NCBI Taxonomy" id="1859289"/>
    <lineage>
        <taxon>Bacteria</taxon>
        <taxon>Pseudomonadati</taxon>
        <taxon>Bacteroidota</taxon>
        <taxon>Flavobacteriia</taxon>
        <taxon>Flavobacteriales</taxon>
        <taxon>Weeksellaceae</taxon>
        <taxon>Faecalibacter</taxon>
    </lineage>
</organism>
<dbReference type="NCBIfam" id="TIGR04183">
    <property type="entry name" value="Por_Secre_tail"/>
    <property type="match status" value="1"/>
</dbReference>
<keyword evidence="1" id="KW-0732">Signal</keyword>
<proteinExistence type="predicted"/>
<dbReference type="Pfam" id="PF18962">
    <property type="entry name" value="Por_Secre_tail"/>
    <property type="match status" value="1"/>
</dbReference>